<keyword evidence="2" id="KW-1185">Reference proteome</keyword>
<accession>A0ABQ6NPH1</accession>
<organism evidence="1 2">
    <name type="scientific">Paenibacillus glycanilyticus</name>
    <dbReference type="NCBI Taxonomy" id="126569"/>
    <lineage>
        <taxon>Bacteria</taxon>
        <taxon>Bacillati</taxon>
        <taxon>Bacillota</taxon>
        <taxon>Bacilli</taxon>
        <taxon>Bacillales</taxon>
        <taxon>Paenibacillaceae</taxon>
        <taxon>Paenibacillus</taxon>
    </lineage>
</organism>
<dbReference type="InterPro" id="IPR009351">
    <property type="entry name" value="AlkZ-like"/>
</dbReference>
<dbReference type="Proteomes" id="UP001285921">
    <property type="component" value="Unassembled WGS sequence"/>
</dbReference>
<reference evidence="1 2" key="1">
    <citation type="submission" date="2023-05" db="EMBL/GenBank/DDBJ databases">
        <title>Draft genome of Paenibacillus sp. CCS26.</title>
        <authorList>
            <person name="Akita H."/>
            <person name="Shinto Y."/>
            <person name="Kimura Z."/>
        </authorList>
    </citation>
    <scope>NUCLEOTIDE SEQUENCE [LARGE SCALE GENOMIC DNA]</scope>
    <source>
        <strain evidence="1 2">CCS26</strain>
    </source>
</reference>
<evidence type="ECO:0000313" key="1">
    <source>
        <dbReference type="EMBL" id="GMK46117.1"/>
    </source>
</evidence>
<protein>
    <recommendedName>
        <fullName evidence="3">Winged helix DNA-binding domain-containing protein</fullName>
    </recommendedName>
</protein>
<proteinExistence type="predicted"/>
<evidence type="ECO:0000313" key="2">
    <source>
        <dbReference type="Proteomes" id="UP001285921"/>
    </source>
</evidence>
<dbReference type="EMBL" id="BTCL01000010">
    <property type="protein sequence ID" value="GMK46117.1"/>
    <property type="molecule type" value="Genomic_DNA"/>
</dbReference>
<dbReference type="PANTHER" id="PTHR38479">
    <property type="entry name" value="LMO0824 PROTEIN"/>
    <property type="match status" value="1"/>
</dbReference>
<sequence>MRSTLHLVSANDCLLLRPWVQPAQERALKGSFGKRLAAVDLNVLASEGRKLVGEQPLTFSEIGKLLAPYWPDSDPEALAAAVRTYVPLVQVPPRGLWGESGQAIHTSAEVWMEQPMLEQPDVEQLVLRYLGAYGPASVKDMQAWSGLTRLKDYFEKLRPGLVIFRDELGNELFDLPDAPRPDPGNMPPVRFLGEFDPMLLGIADRSRVMNLNYGKRIFTANGILRSTILLNGYIEGLWSIERDTKKAALLIDPFRPLTKEEQLDLIQEGQKLLEFAVPGVTHEIRFIK</sequence>
<dbReference type="Pfam" id="PF06224">
    <property type="entry name" value="AlkZ-like"/>
    <property type="match status" value="1"/>
</dbReference>
<evidence type="ECO:0008006" key="3">
    <source>
        <dbReference type="Google" id="ProtNLM"/>
    </source>
</evidence>
<comment type="caution">
    <text evidence="1">The sequence shown here is derived from an EMBL/GenBank/DDBJ whole genome shotgun (WGS) entry which is preliminary data.</text>
</comment>
<name>A0ABQ6NPH1_9BACL</name>
<dbReference type="PANTHER" id="PTHR38479:SF2">
    <property type="entry name" value="WINGED HELIX DNA-BINDING DOMAIN-CONTAINING PROTEIN"/>
    <property type="match status" value="1"/>
</dbReference>
<gene>
    <name evidence="1" type="ORF">PghCCS26_32450</name>
</gene>